<reference evidence="3" key="1">
    <citation type="submission" date="2016-10" db="EMBL/GenBank/DDBJ databases">
        <authorList>
            <person name="Varghese N."/>
            <person name="Submissions S."/>
        </authorList>
    </citation>
    <scope>NUCLEOTIDE SEQUENCE [LARGE SCALE GENOMIC DNA]</scope>
    <source>
        <strain evidence="3">CGMCC 4.7047</strain>
    </source>
</reference>
<gene>
    <name evidence="2" type="ORF">SAMN05444716_102217</name>
</gene>
<evidence type="ECO:0000259" key="1">
    <source>
        <dbReference type="Pfam" id="PF06983"/>
    </source>
</evidence>
<dbReference type="AlphaFoldDB" id="A0A1I6QRB2"/>
<dbReference type="PIRSF" id="PIRSF021700">
    <property type="entry name" value="3_dmu_93_MTrfase"/>
    <property type="match status" value="1"/>
</dbReference>
<dbReference type="GO" id="GO:0008168">
    <property type="term" value="F:methyltransferase activity"/>
    <property type="evidence" value="ECO:0007669"/>
    <property type="project" value="UniProtKB-KW"/>
</dbReference>
<proteinExistence type="predicted"/>
<dbReference type="EMBL" id="FPAB01000002">
    <property type="protein sequence ID" value="SFS54950.1"/>
    <property type="molecule type" value="Genomic_DNA"/>
</dbReference>
<keyword evidence="2" id="KW-0489">Methyltransferase</keyword>
<dbReference type="InterPro" id="IPR009725">
    <property type="entry name" value="3_dmu_93_MTrfase"/>
</dbReference>
<dbReference type="SUPFAM" id="SSF54593">
    <property type="entry name" value="Glyoxalase/Bleomycin resistance protein/Dihydroxybiphenyl dioxygenase"/>
    <property type="match status" value="1"/>
</dbReference>
<accession>A0A1I6QRB2</accession>
<dbReference type="STRING" id="1176198.SAMN05444716_102217"/>
<dbReference type="CDD" id="cd06588">
    <property type="entry name" value="PhnB_like"/>
    <property type="match status" value="1"/>
</dbReference>
<dbReference type="Pfam" id="PF06983">
    <property type="entry name" value="3-dmu-9_3-mt"/>
    <property type="match status" value="1"/>
</dbReference>
<evidence type="ECO:0000313" key="3">
    <source>
        <dbReference type="Proteomes" id="UP000198873"/>
    </source>
</evidence>
<dbReference type="RefSeq" id="WP_019436445.1">
    <property type="nucleotide sequence ID" value="NZ_FPAB01000002.1"/>
</dbReference>
<name>A0A1I6QRB2_9ACTN</name>
<dbReference type="Gene3D" id="3.10.180.10">
    <property type="entry name" value="2,3-Dihydroxybiphenyl 1,2-Dioxygenase, domain 1"/>
    <property type="match status" value="1"/>
</dbReference>
<protein>
    <submittedName>
        <fullName evidence="2">Glyoxalase superfamily enzyme, possibly 3-demethylubiquinone-9 3-methyltransferase</fullName>
    </submittedName>
</protein>
<feature type="domain" description="PhnB-like" evidence="1">
    <location>
        <begin position="4"/>
        <end position="119"/>
    </location>
</feature>
<dbReference type="Proteomes" id="UP000198873">
    <property type="component" value="Unassembled WGS sequence"/>
</dbReference>
<dbReference type="PANTHER" id="PTHR33990">
    <property type="entry name" value="PROTEIN YJDN-RELATED"/>
    <property type="match status" value="1"/>
</dbReference>
<dbReference type="InterPro" id="IPR028973">
    <property type="entry name" value="PhnB-like"/>
</dbReference>
<evidence type="ECO:0000313" key="2">
    <source>
        <dbReference type="EMBL" id="SFS54950.1"/>
    </source>
</evidence>
<dbReference type="GO" id="GO:0032259">
    <property type="term" value="P:methylation"/>
    <property type="evidence" value="ECO:0007669"/>
    <property type="project" value="UniProtKB-KW"/>
</dbReference>
<keyword evidence="3" id="KW-1185">Reference proteome</keyword>
<dbReference type="InterPro" id="IPR029068">
    <property type="entry name" value="Glyas_Bleomycin-R_OHBP_Dase"/>
</dbReference>
<sequence>MERQKITTCLWFENRGEEAVRFYLSVFGDDARILEETRYTEAGPGEPGTVLTQTFEIAGQQFIALHGGPHETFNDAVSLSVDCADQAEVDRLWAALSEGGEERECGWVKDRYGVSWQIVPREMSDMVADPDPAAVDRVMRAMFTMKKLDLQALRDAHAGR</sequence>
<keyword evidence="2" id="KW-0830">Ubiquinone</keyword>
<organism evidence="2 3">
    <name type="scientific">Streptomyces harbinensis</name>
    <dbReference type="NCBI Taxonomy" id="1176198"/>
    <lineage>
        <taxon>Bacteria</taxon>
        <taxon>Bacillati</taxon>
        <taxon>Actinomycetota</taxon>
        <taxon>Actinomycetes</taxon>
        <taxon>Kitasatosporales</taxon>
        <taxon>Streptomycetaceae</taxon>
        <taxon>Streptomyces</taxon>
    </lineage>
</organism>
<keyword evidence="2" id="KW-0808">Transferase</keyword>